<dbReference type="CDD" id="cd04471">
    <property type="entry name" value="S1_RNase_R"/>
    <property type="match status" value="1"/>
</dbReference>
<dbReference type="GO" id="GO:0003723">
    <property type="term" value="F:RNA binding"/>
    <property type="evidence" value="ECO:0007669"/>
    <property type="project" value="UniProtKB-KW"/>
</dbReference>
<dbReference type="PANTHER" id="PTHR23355">
    <property type="entry name" value="RIBONUCLEASE"/>
    <property type="match status" value="1"/>
</dbReference>
<dbReference type="InterPro" id="IPR012340">
    <property type="entry name" value="NA-bd_OB-fold"/>
</dbReference>
<reference evidence="9 10" key="1">
    <citation type="submission" date="2019-02" db="EMBL/GenBank/DDBJ databases">
        <title>Prokaryotic population dynamics and viral predation in marine succession experiment using metagenomics: the confinement effect.</title>
        <authorList>
            <person name="Haro-Moreno J.M."/>
            <person name="Rodriguez-Valera F."/>
            <person name="Lopez-Perez M."/>
        </authorList>
    </citation>
    <scope>NUCLEOTIDE SEQUENCE [LARGE SCALE GENOMIC DNA]</scope>
    <source>
        <strain evidence="9">MED-G159</strain>
    </source>
</reference>
<protein>
    <recommendedName>
        <fullName evidence="2">exoribonuclease II</fullName>
        <ecNumber evidence="2">3.1.13.1</ecNumber>
    </recommendedName>
</protein>
<dbReference type="Pfam" id="PF00773">
    <property type="entry name" value="RNB"/>
    <property type="match status" value="1"/>
</dbReference>
<dbReference type="Gene3D" id="2.40.50.140">
    <property type="entry name" value="Nucleic acid-binding proteins"/>
    <property type="match status" value="1"/>
</dbReference>
<keyword evidence="4" id="KW-0540">Nuclease</keyword>
<evidence type="ECO:0000259" key="8">
    <source>
        <dbReference type="PROSITE" id="PS50126"/>
    </source>
</evidence>
<evidence type="ECO:0000256" key="2">
    <source>
        <dbReference type="ARBA" id="ARBA00012163"/>
    </source>
</evidence>
<comment type="catalytic activity">
    <reaction evidence="1">
        <text>Exonucleolytic cleavage in the 3'- to 5'-direction to yield nucleoside 5'-phosphates.</text>
        <dbReference type="EC" id="3.1.13.1"/>
    </reaction>
</comment>
<dbReference type="GO" id="GO:0005829">
    <property type="term" value="C:cytosol"/>
    <property type="evidence" value="ECO:0007669"/>
    <property type="project" value="TreeGrafter"/>
</dbReference>
<dbReference type="GO" id="GO:0008859">
    <property type="term" value="F:exoribonuclease II activity"/>
    <property type="evidence" value="ECO:0007669"/>
    <property type="project" value="UniProtKB-EC"/>
</dbReference>
<evidence type="ECO:0000256" key="5">
    <source>
        <dbReference type="ARBA" id="ARBA00022801"/>
    </source>
</evidence>
<dbReference type="GO" id="GO:0006402">
    <property type="term" value="P:mRNA catabolic process"/>
    <property type="evidence" value="ECO:0007669"/>
    <property type="project" value="TreeGrafter"/>
</dbReference>
<dbReference type="InterPro" id="IPR004476">
    <property type="entry name" value="RNase_II/RNase_R"/>
</dbReference>
<dbReference type="SUPFAM" id="SSF50249">
    <property type="entry name" value="Nucleic acid-binding proteins"/>
    <property type="match status" value="2"/>
</dbReference>
<dbReference type="PROSITE" id="PS50126">
    <property type="entry name" value="S1"/>
    <property type="match status" value="1"/>
</dbReference>
<evidence type="ECO:0000256" key="6">
    <source>
        <dbReference type="ARBA" id="ARBA00022839"/>
    </source>
</evidence>
<dbReference type="EMBL" id="SHBE01000019">
    <property type="protein sequence ID" value="RZO25367.1"/>
    <property type="molecule type" value="Genomic_DNA"/>
</dbReference>
<evidence type="ECO:0000256" key="1">
    <source>
        <dbReference type="ARBA" id="ARBA00001849"/>
    </source>
</evidence>
<evidence type="ECO:0000313" key="9">
    <source>
        <dbReference type="EMBL" id="RZO25367.1"/>
    </source>
</evidence>
<dbReference type="Proteomes" id="UP000315825">
    <property type="component" value="Unassembled WGS sequence"/>
</dbReference>
<dbReference type="PROSITE" id="PS01175">
    <property type="entry name" value="RIBONUCLEASE_II"/>
    <property type="match status" value="1"/>
</dbReference>
<evidence type="ECO:0000313" key="10">
    <source>
        <dbReference type="Proteomes" id="UP000315825"/>
    </source>
</evidence>
<comment type="caution">
    <text evidence="9">The sequence shown here is derived from an EMBL/GenBank/DDBJ whole genome shotgun (WGS) entry which is preliminary data.</text>
</comment>
<keyword evidence="5" id="KW-0378">Hydrolase</keyword>
<dbReference type="SMART" id="SM00316">
    <property type="entry name" value="S1"/>
    <property type="match status" value="1"/>
</dbReference>
<proteinExistence type="predicted"/>
<keyword evidence="3" id="KW-0963">Cytoplasm</keyword>
<organism evidence="9 10">
    <name type="scientific">SAR86 cluster bacterium</name>
    <dbReference type="NCBI Taxonomy" id="2030880"/>
    <lineage>
        <taxon>Bacteria</taxon>
        <taxon>Pseudomonadati</taxon>
        <taxon>Pseudomonadota</taxon>
        <taxon>Gammaproteobacteria</taxon>
        <taxon>SAR86 cluster</taxon>
    </lineage>
</organism>
<evidence type="ECO:0000256" key="4">
    <source>
        <dbReference type="ARBA" id="ARBA00022722"/>
    </source>
</evidence>
<dbReference type="InterPro" id="IPR022966">
    <property type="entry name" value="RNase_II/R_CS"/>
</dbReference>
<dbReference type="InterPro" id="IPR003029">
    <property type="entry name" value="S1_domain"/>
</dbReference>
<dbReference type="PANTHER" id="PTHR23355:SF9">
    <property type="entry name" value="DIS3-LIKE EXONUCLEASE 2"/>
    <property type="match status" value="1"/>
</dbReference>
<feature type="domain" description="S1 motif" evidence="8">
    <location>
        <begin position="412"/>
        <end position="492"/>
    </location>
</feature>
<dbReference type="NCBIfam" id="TIGR00358">
    <property type="entry name" value="3_prime_RNase"/>
    <property type="match status" value="1"/>
</dbReference>
<dbReference type="AlphaFoldDB" id="A0A520MVV3"/>
<dbReference type="Pfam" id="PF00575">
    <property type="entry name" value="S1"/>
    <property type="match status" value="1"/>
</dbReference>
<keyword evidence="7" id="KW-0694">RNA-binding</keyword>
<dbReference type="SMART" id="SM00955">
    <property type="entry name" value="RNB"/>
    <property type="match status" value="1"/>
</dbReference>
<name>A0A520MVV3_9GAMM</name>
<accession>A0A520MVV3</accession>
<sequence>MKYTINDFHKKAIEDYQLQNDWPQEVLTETKIIDSKILKDDSYIDLPFVTIDGEDAKDFDDAIFCELIPDGFNLKVAIADVSHYVKENSALDDEAMKRATSTYLPRKVIPMLPEKLSNEVCSLQPNRYRRVLYADILLDKDGHVTSYEFKRAMIKSAARLTYNEVESYLKNGFQKLTGDFKQSLETSYLLFQKLLDLRSYRGALELEISEPILKLNSEGNIKSLFSKKRMLAHQLIEEFMLVANVCAANILRKNFSNSVFRNHDYPESLKIDRLSQSLKRRGLNWNGSPEDVNNLPILMDRLKNRPDKSTLHIMVLQSMQRATYESICKGHFGLKFEEYTHFTSPIRRYPDLMVHRLLKSLIDKRAESLSNDALEDWDELLEHCSIKERDSEFASKQVTQSLICSHCKQFKGKSFKGYISGVKDFGLFVDIPELFTTGMLHVSELPSDRYSFNARSQSLDGRRRGNKFIHGDKIEVYIGEIFELEGKISLYY</sequence>
<evidence type="ECO:0000256" key="7">
    <source>
        <dbReference type="ARBA" id="ARBA00022884"/>
    </source>
</evidence>
<dbReference type="InterPro" id="IPR001900">
    <property type="entry name" value="RNase_II/R"/>
</dbReference>
<dbReference type="EC" id="3.1.13.1" evidence="2"/>
<evidence type="ECO:0000256" key="3">
    <source>
        <dbReference type="ARBA" id="ARBA00022490"/>
    </source>
</evidence>
<keyword evidence="6" id="KW-0269">Exonuclease</keyword>
<gene>
    <name evidence="9" type="ORF">EVA92_05110</name>
</gene>
<dbReference type="InterPro" id="IPR050180">
    <property type="entry name" value="RNR_Ribonuclease"/>
</dbReference>